<dbReference type="AlphaFoldDB" id="E6PMT5"/>
<evidence type="ECO:0000313" key="2">
    <source>
        <dbReference type="EMBL" id="CBH96237.1"/>
    </source>
</evidence>
<comment type="caution">
    <text evidence="2">The sequence shown here is derived from an EMBL/GenBank/DDBJ whole genome shotgun (WGS) entry which is preliminary data.</text>
</comment>
<protein>
    <submittedName>
        <fullName evidence="2">Uncharacterized protein</fullName>
    </submittedName>
</protein>
<sequence>MPGPGVAPSQELLGEAHGMTLFARQAGLGVNPRPWLSASPAPELHREPLQQPLSQQGGDGFGDQRDQGQHTLERSEPLTV</sequence>
<proteinExistence type="predicted"/>
<accession>E6PMT5</accession>
<dbReference type="EMBL" id="CABM01000022">
    <property type="protein sequence ID" value="CBH96237.1"/>
    <property type="molecule type" value="Genomic_DNA"/>
</dbReference>
<evidence type="ECO:0000256" key="1">
    <source>
        <dbReference type="SAM" id="MobiDB-lite"/>
    </source>
</evidence>
<name>E6PMT5_9ZZZZ</name>
<reference evidence="2" key="1">
    <citation type="submission" date="2009-10" db="EMBL/GenBank/DDBJ databases">
        <title>Diversity of trophic interactions inside an arsenic-rich microbial ecosystem.</title>
        <authorList>
            <person name="Bertin P.N."/>
            <person name="Heinrich-Salmeron A."/>
            <person name="Pelletier E."/>
            <person name="Goulhen-Chollet F."/>
            <person name="Arsene-Ploetze F."/>
            <person name="Gallien S."/>
            <person name="Calteau A."/>
            <person name="Vallenet D."/>
            <person name="Casiot C."/>
            <person name="Chane-Woon-Ming B."/>
            <person name="Giloteaux L."/>
            <person name="Barakat M."/>
            <person name="Bonnefoy V."/>
            <person name="Bruneel O."/>
            <person name="Chandler M."/>
            <person name="Cleiss J."/>
            <person name="Duran R."/>
            <person name="Elbaz-Poulichet F."/>
            <person name="Fonknechten N."/>
            <person name="Lauga B."/>
            <person name="Mornico D."/>
            <person name="Ortet P."/>
            <person name="Schaeffer C."/>
            <person name="Siguier P."/>
            <person name="Alexander Thil Smith A."/>
            <person name="Van Dorsselaer A."/>
            <person name="Weissenbach J."/>
            <person name="Medigue C."/>
            <person name="Le Paslier D."/>
        </authorList>
    </citation>
    <scope>NUCLEOTIDE SEQUENCE</scope>
</reference>
<gene>
    <name evidence="2" type="ORF">CARN2_1228</name>
</gene>
<feature type="region of interest" description="Disordered" evidence="1">
    <location>
        <begin position="30"/>
        <end position="80"/>
    </location>
</feature>
<feature type="compositionally biased region" description="Basic and acidic residues" evidence="1">
    <location>
        <begin position="62"/>
        <end position="80"/>
    </location>
</feature>
<organism evidence="2">
    <name type="scientific">mine drainage metagenome</name>
    <dbReference type="NCBI Taxonomy" id="410659"/>
    <lineage>
        <taxon>unclassified sequences</taxon>
        <taxon>metagenomes</taxon>
        <taxon>ecological metagenomes</taxon>
    </lineage>
</organism>